<dbReference type="Pfam" id="PF00483">
    <property type="entry name" value="NTP_transferase"/>
    <property type="match status" value="1"/>
</dbReference>
<evidence type="ECO:0000256" key="7">
    <source>
        <dbReference type="ARBA" id="ARBA00022840"/>
    </source>
</evidence>
<keyword evidence="9" id="KW-0119">Carbohydrate metabolism</keyword>
<proteinExistence type="inferred from homology"/>
<dbReference type="EMBL" id="LR590464">
    <property type="protein sequence ID" value="VTP81799.1"/>
    <property type="molecule type" value="Genomic_DNA"/>
</dbReference>
<reference evidence="11 12" key="1">
    <citation type="submission" date="2019-05" db="EMBL/GenBank/DDBJ databases">
        <authorList>
            <consortium name="Pathogen Informatics"/>
        </authorList>
    </citation>
    <scope>NUCLEOTIDE SEQUENCE [LARGE SCALE GENOMIC DNA]</scope>
    <source>
        <strain evidence="11 12">NCTC13032</strain>
    </source>
</reference>
<dbReference type="GO" id="GO:0005978">
    <property type="term" value="P:glycogen biosynthetic process"/>
    <property type="evidence" value="ECO:0007669"/>
    <property type="project" value="UniProtKB-KW"/>
</dbReference>
<dbReference type="InterPro" id="IPR005836">
    <property type="entry name" value="ADP_Glu_pyroP_CS"/>
</dbReference>
<gene>
    <name evidence="11" type="primary">glgC_2</name>
    <name evidence="11" type="ORF">NCTC13032_06919</name>
</gene>
<protein>
    <submittedName>
        <fullName evidence="11">Glucose-1-phosphate adenylyltransferase</fullName>
        <ecNumber evidence="11">2.7.7.27</ecNumber>
    </submittedName>
</protein>
<dbReference type="PANTHER" id="PTHR43523:SF2">
    <property type="entry name" value="GLUCOSE-1-PHOSPHATE ADENYLYLTRANSFERASE"/>
    <property type="match status" value="1"/>
</dbReference>
<dbReference type="Proteomes" id="UP000310719">
    <property type="component" value="Chromosome"/>
</dbReference>
<accession>A0A4U9J004</accession>
<evidence type="ECO:0000313" key="12">
    <source>
        <dbReference type="Proteomes" id="UP000310719"/>
    </source>
</evidence>
<evidence type="ECO:0000256" key="3">
    <source>
        <dbReference type="ARBA" id="ARBA00022600"/>
    </source>
</evidence>
<evidence type="ECO:0000313" key="11">
    <source>
        <dbReference type="EMBL" id="VTP81799.1"/>
    </source>
</evidence>
<comment type="similarity">
    <text evidence="1">Belongs to the bacterial/plant glucose-1-phosphate adenylyltransferase family.</text>
</comment>
<evidence type="ECO:0000256" key="1">
    <source>
        <dbReference type="ARBA" id="ARBA00010443"/>
    </source>
</evidence>
<dbReference type="Gene3D" id="3.90.550.10">
    <property type="entry name" value="Spore Coat Polysaccharide Biosynthesis Protein SpsA, Chain A"/>
    <property type="match status" value="1"/>
</dbReference>
<dbReference type="CDD" id="cd02508">
    <property type="entry name" value="ADP_Glucose_PP"/>
    <property type="match status" value="1"/>
</dbReference>
<dbReference type="PROSITE" id="PS00808">
    <property type="entry name" value="ADP_GLC_PYROPHOSPH_1"/>
    <property type="match status" value="1"/>
</dbReference>
<keyword evidence="7" id="KW-0067">ATP-binding</keyword>
<keyword evidence="4 11" id="KW-0808">Transferase</keyword>
<dbReference type="AlphaFoldDB" id="A0A4U9J004"/>
<evidence type="ECO:0000256" key="5">
    <source>
        <dbReference type="ARBA" id="ARBA00022695"/>
    </source>
</evidence>
<dbReference type="PANTHER" id="PTHR43523">
    <property type="entry name" value="GLUCOSE-1-PHOSPHATE ADENYLYLTRANSFERASE-RELATED"/>
    <property type="match status" value="1"/>
</dbReference>
<evidence type="ECO:0000256" key="9">
    <source>
        <dbReference type="ARBA" id="ARBA00023277"/>
    </source>
</evidence>
<keyword evidence="6" id="KW-0547">Nucleotide-binding</keyword>
<dbReference type="GO" id="GO:0008878">
    <property type="term" value="F:glucose-1-phosphate adenylyltransferase activity"/>
    <property type="evidence" value="ECO:0007669"/>
    <property type="project" value="UniProtKB-EC"/>
</dbReference>
<evidence type="ECO:0000256" key="6">
    <source>
        <dbReference type="ARBA" id="ARBA00022741"/>
    </source>
</evidence>
<evidence type="ECO:0000256" key="2">
    <source>
        <dbReference type="ARBA" id="ARBA00022533"/>
    </source>
</evidence>
<organism evidence="11 12">
    <name type="scientific">Leclercia adecarboxylata</name>
    <dbReference type="NCBI Taxonomy" id="83655"/>
    <lineage>
        <taxon>Bacteria</taxon>
        <taxon>Pseudomonadati</taxon>
        <taxon>Pseudomonadota</taxon>
        <taxon>Gammaproteobacteria</taxon>
        <taxon>Enterobacterales</taxon>
        <taxon>Enterobacteriaceae</taxon>
        <taxon>Leclercia</taxon>
    </lineage>
</organism>
<keyword evidence="5 11" id="KW-0548">Nucleotidyltransferase</keyword>
<keyword evidence="8" id="KW-0320">Glycogen biosynthesis</keyword>
<dbReference type="InterPro" id="IPR005835">
    <property type="entry name" value="NTP_transferase_dom"/>
</dbReference>
<dbReference type="GO" id="GO:0005524">
    <property type="term" value="F:ATP binding"/>
    <property type="evidence" value="ECO:0007669"/>
    <property type="project" value="UniProtKB-KW"/>
</dbReference>
<dbReference type="EC" id="2.7.7.27" evidence="11"/>
<evidence type="ECO:0000259" key="10">
    <source>
        <dbReference type="Pfam" id="PF00483"/>
    </source>
</evidence>
<keyword evidence="2" id="KW-0021">Allosteric enzyme</keyword>
<sequence length="173" mass="19774">MVRLDKNDPLMLARQLPLKSVALILAGGRGTRLKDLTIKRAKPAVHFGGKFRIIDFALSNCLNSGIRRIGVITQYQSHTLVQHIQRGWSFFSEEMNEFVDLLPATTARARRKLVSRTADAVTQNLDIIRRYDAEYVVILAGDHIYKQDYSRMAHRPRRKRGALHRGLYACARC</sequence>
<evidence type="ECO:0000256" key="8">
    <source>
        <dbReference type="ARBA" id="ARBA00023056"/>
    </source>
</evidence>
<keyword evidence="3" id="KW-0321">Glycogen metabolism</keyword>
<feature type="domain" description="Nucleotidyl transferase" evidence="10">
    <location>
        <begin position="22"/>
        <end position="159"/>
    </location>
</feature>
<dbReference type="SUPFAM" id="SSF53448">
    <property type="entry name" value="Nucleotide-diphospho-sugar transferases"/>
    <property type="match status" value="1"/>
</dbReference>
<name>A0A4U9J004_9ENTR</name>
<dbReference type="InterPro" id="IPR011831">
    <property type="entry name" value="ADP-Glc_PPase"/>
</dbReference>
<dbReference type="InterPro" id="IPR029044">
    <property type="entry name" value="Nucleotide-diphossugar_trans"/>
</dbReference>
<evidence type="ECO:0000256" key="4">
    <source>
        <dbReference type="ARBA" id="ARBA00022679"/>
    </source>
</evidence>